<accession>A0A0A8H8Q5</accession>
<protein>
    <recommendedName>
        <fullName evidence="3">Zeta toxin domain-containing protein</fullName>
    </recommendedName>
</protein>
<dbReference type="GO" id="GO:0005524">
    <property type="term" value="F:ATP binding"/>
    <property type="evidence" value="ECO:0007669"/>
    <property type="project" value="UniProtKB-KW"/>
</dbReference>
<organism evidence="4 5">
    <name type="scientific">Campylobacter subantarcticus LMG 24374</name>
    <dbReference type="NCBI Taxonomy" id="1388751"/>
    <lineage>
        <taxon>Bacteria</taxon>
        <taxon>Pseudomonadati</taxon>
        <taxon>Campylobacterota</taxon>
        <taxon>Epsilonproteobacteria</taxon>
        <taxon>Campylobacterales</taxon>
        <taxon>Campylobacteraceae</taxon>
        <taxon>Campylobacter</taxon>
    </lineage>
</organism>
<dbReference type="InterPro" id="IPR027417">
    <property type="entry name" value="P-loop_NTPase"/>
</dbReference>
<keyword evidence="2" id="KW-0067">ATP-binding</keyword>
<feature type="domain" description="Zeta toxin" evidence="3">
    <location>
        <begin position="2"/>
        <end position="159"/>
    </location>
</feature>
<dbReference type="InterPro" id="IPR010488">
    <property type="entry name" value="Zeta_toxin_domain"/>
</dbReference>
<sequence length="193" mass="22577">MKKIATIFAGVNGSGKTTLYYNELEKSKDFGLRINIDEIVSSFGDWKNQEDQFRASRIAIKMRENYIKKAYDFNQETTLCGTSILSLFKKLQKNSYTINLYYIGLDSPSTAKQRVKIRVAKGGHDIKEELIEKRYHESLKNFNIIAKFCNHITIFDNTQNYKKLLEFKNNKLEVFETTKWLEPLMINFKNQSS</sequence>
<evidence type="ECO:0000256" key="1">
    <source>
        <dbReference type="ARBA" id="ARBA00022741"/>
    </source>
</evidence>
<evidence type="ECO:0000313" key="5">
    <source>
        <dbReference type="Proteomes" id="UP000031135"/>
    </source>
</evidence>
<dbReference type="Gene3D" id="3.40.50.300">
    <property type="entry name" value="P-loop containing nucleotide triphosphate hydrolases"/>
    <property type="match status" value="1"/>
</dbReference>
<dbReference type="RefSeq" id="WP_039662427.1">
    <property type="nucleotide sequence ID" value="NZ_CP007772.1"/>
</dbReference>
<dbReference type="AlphaFoldDB" id="A0A0A8H8Q5"/>
<evidence type="ECO:0000259" key="3">
    <source>
        <dbReference type="Pfam" id="PF06414"/>
    </source>
</evidence>
<dbReference type="SUPFAM" id="SSF52540">
    <property type="entry name" value="P-loop containing nucleoside triphosphate hydrolases"/>
    <property type="match status" value="1"/>
</dbReference>
<dbReference type="EMBL" id="CP007772">
    <property type="protein sequence ID" value="AJC90020.1"/>
    <property type="molecule type" value="Genomic_DNA"/>
</dbReference>
<dbReference type="Pfam" id="PF06414">
    <property type="entry name" value="Zeta_toxin"/>
    <property type="match status" value="1"/>
</dbReference>
<gene>
    <name evidence="4" type="ORF">CSUB8521_0119</name>
</gene>
<reference evidence="4 5" key="1">
    <citation type="journal article" date="2014" name="Genome Biol. Evol.">
        <title>Comparative Genomics of the Campylobacter lari Group.</title>
        <authorList>
            <person name="Miller W.G."/>
            <person name="Yee E."/>
            <person name="Chapman M.H."/>
            <person name="Smith T.P."/>
            <person name="Bono J.L."/>
            <person name="Huynh S."/>
            <person name="Parker C.T."/>
            <person name="Vandamme P."/>
            <person name="Luong K."/>
            <person name="Korlach J."/>
        </authorList>
    </citation>
    <scope>NUCLEOTIDE SEQUENCE [LARGE SCALE GENOMIC DNA]</scope>
    <source>
        <strain evidence="4 5">LMG 24374</strain>
    </source>
</reference>
<dbReference type="Proteomes" id="UP000031135">
    <property type="component" value="Chromosome"/>
</dbReference>
<evidence type="ECO:0000256" key="2">
    <source>
        <dbReference type="ARBA" id="ARBA00022840"/>
    </source>
</evidence>
<dbReference type="GO" id="GO:0016301">
    <property type="term" value="F:kinase activity"/>
    <property type="evidence" value="ECO:0007669"/>
    <property type="project" value="InterPro"/>
</dbReference>
<proteinExistence type="predicted"/>
<dbReference type="HOGENOM" id="CLU_094497_2_0_7"/>
<dbReference type="PANTHER" id="PTHR39206:SF1">
    <property type="entry name" value="SLL8004 PROTEIN"/>
    <property type="match status" value="1"/>
</dbReference>
<keyword evidence="1" id="KW-0547">Nucleotide-binding</keyword>
<name>A0A0A8H8Q5_9BACT</name>
<dbReference type="OrthoDB" id="9791543at2"/>
<dbReference type="KEGG" id="csm:CSUB8521_0119"/>
<dbReference type="PANTHER" id="PTHR39206">
    <property type="entry name" value="SLL8004 PROTEIN"/>
    <property type="match status" value="1"/>
</dbReference>
<evidence type="ECO:0000313" key="4">
    <source>
        <dbReference type="EMBL" id="AJC90020.1"/>
    </source>
</evidence>